<keyword evidence="2" id="KW-0479">Metal-binding</keyword>
<reference evidence="6 7" key="1">
    <citation type="submission" date="2019-01" db="EMBL/GenBank/DDBJ databases">
        <title>Sphingomonas mucosissima sp. nov. and Sphingomonas desiccabilis sp. nov., from biological soil crusts in the Colorado Plateau, USA.</title>
        <authorList>
            <person name="Zhu D."/>
        </authorList>
    </citation>
    <scope>NUCLEOTIDE SEQUENCE [LARGE SCALE GENOMIC DNA]</scope>
    <source>
        <strain evidence="6 7">CP1D</strain>
    </source>
</reference>
<keyword evidence="4" id="KW-0862">Zinc</keyword>
<name>A0A4Q2J127_9SPHN</name>
<organism evidence="6 7">
    <name type="scientific">Sphingomonas desiccabilis</name>
    <dbReference type="NCBI Taxonomy" id="429134"/>
    <lineage>
        <taxon>Bacteria</taxon>
        <taxon>Pseudomonadati</taxon>
        <taxon>Pseudomonadota</taxon>
        <taxon>Alphaproteobacteria</taxon>
        <taxon>Sphingomonadales</taxon>
        <taxon>Sphingomonadaceae</taxon>
        <taxon>Sphingomonas</taxon>
    </lineage>
</organism>
<keyword evidence="3 6" id="KW-0378">Hydrolase</keyword>
<comment type="similarity">
    <text evidence="1">Belongs to the metallo-beta-lactamase superfamily.</text>
</comment>
<evidence type="ECO:0000313" key="6">
    <source>
        <dbReference type="EMBL" id="RXZ35518.1"/>
    </source>
</evidence>
<evidence type="ECO:0000256" key="3">
    <source>
        <dbReference type="ARBA" id="ARBA00022801"/>
    </source>
</evidence>
<dbReference type="SUPFAM" id="SSF56281">
    <property type="entry name" value="Metallo-hydrolase/oxidoreductase"/>
    <property type="match status" value="1"/>
</dbReference>
<dbReference type="Gene3D" id="3.60.15.10">
    <property type="entry name" value="Ribonuclease Z/Hydroxyacylglutathione hydrolase-like"/>
    <property type="match status" value="1"/>
</dbReference>
<dbReference type="SMART" id="SM00849">
    <property type="entry name" value="Lactamase_B"/>
    <property type="match status" value="1"/>
</dbReference>
<dbReference type="PANTHER" id="PTHR42978:SF3">
    <property type="entry name" value="BLR3078 PROTEIN"/>
    <property type="match status" value="1"/>
</dbReference>
<comment type="caution">
    <text evidence="6">The sequence shown here is derived from an EMBL/GenBank/DDBJ whole genome shotgun (WGS) entry which is preliminary data.</text>
</comment>
<accession>A0A4Q2J127</accession>
<evidence type="ECO:0000313" key="7">
    <source>
        <dbReference type="Proteomes" id="UP000292347"/>
    </source>
</evidence>
<dbReference type="RefSeq" id="WP_129341287.1">
    <property type="nucleotide sequence ID" value="NZ_JACIDD010000001.1"/>
</dbReference>
<dbReference type="EMBL" id="SDPT01000001">
    <property type="protein sequence ID" value="RXZ35518.1"/>
    <property type="molecule type" value="Genomic_DNA"/>
</dbReference>
<protein>
    <submittedName>
        <fullName evidence="6">MBL fold metallo-hydrolase</fullName>
    </submittedName>
</protein>
<dbReference type="OrthoDB" id="9773738at2"/>
<evidence type="ECO:0000256" key="1">
    <source>
        <dbReference type="ARBA" id="ARBA00007749"/>
    </source>
</evidence>
<dbReference type="InterPro" id="IPR051013">
    <property type="entry name" value="MBL_superfamily_lactonases"/>
</dbReference>
<keyword evidence="7" id="KW-1185">Reference proteome</keyword>
<dbReference type="InterPro" id="IPR036866">
    <property type="entry name" value="RibonucZ/Hydroxyglut_hydro"/>
</dbReference>
<dbReference type="AlphaFoldDB" id="A0A4Q2J127"/>
<dbReference type="CDD" id="cd07742">
    <property type="entry name" value="metallo-hydrolase-like_MBL-fold"/>
    <property type="match status" value="1"/>
</dbReference>
<evidence type="ECO:0000259" key="5">
    <source>
        <dbReference type="SMART" id="SM00849"/>
    </source>
</evidence>
<gene>
    <name evidence="6" type="ORF">EO081_07880</name>
</gene>
<proteinExistence type="inferred from homology"/>
<feature type="domain" description="Metallo-beta-lactamase" evidence="5">
    <location>
        <begin position="31"/>
        <end position="267"/>
    </location>
</feature>
<dbReference type="InterPro" id="IPR001279">
    <property type="entry name" value="Metallo-B-lactamas"/>
</dbReference>
<dbReference type="PANTHER" id="PTHR42978">
    <property type="entry name" value="QUORUM-QUENCHING LACTONASE YTNP-RELATED-RELATED"/>
    <property type="match status" value="1"/>
</dbReference>
<dbReference type="GO" id="GO:0016787">
    <property type="term" value="F:hydrolase activity"/>
    <property type="evidence" value="ECO:0007669"/>
    <property type="project" value="UniProtKB-KW"/>
</dbReference>
<evidence type="ECO:0000256" key="2">
    <source>
        <dbReference type="ARBA" id="ARBA00022723"/>
    </source>
</evidence>
<evidence type="ECO:0000256" key="4">
    <source>
        <dbReference type="ARBA" id="ARBA00022833"/>
    </source>
</evidence>
<sequence length="280" mass="31641">MRIHHLNCGTCCPVGGRLFDGKSDSPFGHLVCHCLLIETDSGLVLVDTGFGTRDVAHPLRRLSPFFLTLNNIQLRREETALAQVRRLGFDPADVRHIIVTHLDFDHAGGLEDFPNAAVHVTAREKEVADERAGGAFVGTRRYRPQQWDEMQDWRLYPLGGGERWFGFDAVRDLQGLPPEILLVPLAGHTWGHTGVAIREDGGRWLLHAADAYFYRGEIGSERYSCTPALRGYQRMMEVDRAARLHNQQRLRRLSLDHGDEVRIFCAHDPVEFELLASGQQ</sequence>
<dbReference type="GO" id="GO:0046872">
    <property type="term" value="F:metal ion binding"/>
    <property type="evidence" value="ECO:0007669"/>
    <property type="project" value="UniProtKB-KW"/>
</dbReference>
<dbReference type="Proteomes" id="UP000292347">
    <property type="component" value="Unassembled WGS sequence"/>
</dbReference>
<dbReference type="Pfam" id="PF00753">
    <property type="entry name" value="Lactamase_B"/>
    <property type="match status" value="1"/>
</dbReference>